<keyword evidence="2" id="KW-0732">Signal</keyword>
<evidence type="ECO:0000313" key="3">
    <source>
        <dbReference type="EMBL" id="KUN80969.1"/>
    </source>
</evidence>
<feature type="region of interest" description="Disordered" evidence="1">
    <location>
        <begin position="81"/>
        <end position="165"/>
    </location>
</feature>
<dbReference type="AlphaFoldDB" id="A0A124I2R4"/>
<gene>
    <name evidence="3" type="ORF">AQJ66_25180</name>
</gene>
<organism evidence="3 4">
    <name type="scientific">Streptomyces bungoensis</name>
    <dbReference type="NCBI Taxonomy" id="285568"/>
    <lineage>
        <taxon>Bacteria</taxon>
        <taxon>Bacillati</taxon>
        <taxon>Actinomycetota</taxon>
        <taxon>Actinomycetes</taxon>
        <taxon>Kitasatosporales</taxon>
        <taxon>Streptomycetaceae</taxon>
        <taxon>Streptomyces</taxon>
    </lineage>
</organism>
<dbReference type="Proteomes" id="UP000053024">
    <property type="component" value="Unassembled WGS sequence"/>
</dbReference>
<evidence type="ECO:0008006" key="5">
    <source>
        <dbReference type="Google" id="ProtNLM"/>
    </source>
</evidence>
<feature type="signal peptide" evidence="2">
    <location>
        <begin position="1"/>
        <end position="42"/>
    </location>
</feature>
<proteinExistence type="predicted"/>
<evidence type="ECO:0000256" key="2">
    <source>
        <dbReference type="SAM" id="SignalP"/>
    </source>
</evidence>
<comment type="caution">
    <text evidence="3">The sequence shown here is derived from an EMBL/GenBank/DDBJ whole genome shotgun (WGS) entry which is preliminary data.</text>
</comment>
<keyword evidence="4" id="KW-1185">Reference proteome</keyword>
<sequence>MLMCAVIGFLHGACMRSIPLAKPVLVAALGCMVLSGCGTQNAATDQASAGSAVSTATPLDAPLDDPETRFLELITRITVDCAPDAPDDRAEVPQPEDLPGWEEAPPPRYGSGETPPGGPDTGGDIPVPLPSDATRPPESTPSAVKPKPAREVPLTGIERCSGSEHAQRVTEAFKNTETTSYQVMHTTLTSMEYPASRIHRMPSHAGAPRARLDLRFIGSNLALEVTGTSSGVIVEAFGAPETEDVKVTDVKRKPKLDAPTS</sequence>
<dbReference type="EMBL" id="LMWX01000045">
    <property type="protein sequence ID" value="KUN80969.1"/>
    <property type="molecule type" value="Genomic_DNA"/>
</dbReference>
<evidence type="ECO:0000256" key="1">
    <source>
        <dbReference type="SAM" id="MobiDB-lite"/>
    </source>
</evidence>
<reference evidence="3 4" key="1">
    <citation type="submission" date="2015-10" db="EMBL/GenBank/DDBJ databases">
        <title>Draft genome sequence of Streptomyces bungoensis DSM 41781, type strain for the species Streptomyces bungoensis.</title>
        <authorList>
            <person name="Ruckert C."/>
            <person name="Winkler A."/>
            <person name="Kalinowski J."/>
            <person name="Kampfer P."/>
            <person name="Glaeser S."/>
        </authorList>
    </citation>
    <scope>NUCLEOTIDE SEQUENCE [LARGE SCALE GENOMIC DNA]</scope>
    <source>
        <strain evidence="3 4">DSM 41781</strain>
    </source>
</reference>
<protein>
    <recommendedName>
        <fullName evidence="5">Lipoprotein</fullName>
    </recommendedName>
</protein>
<feature type="chain" id="PRO_5007173991" description="Lipoprotein" evidence="2">
    <location>
        <begin position="43"/>
        <end position="261"/>
    </location>
</feature>
<evidence type="ECO:0000313" key="4">
    <source>
        <dbReference type="Proteomes" id="UP000053024"/>
    </source>
</evidence>
<name>A0A124I2R4_9ACTN</name>
<accession>A0A124I2R4</accession>